<dbReference type="AlphaFoldDB" id="A0A432JH84"/>
<feature type="compositionally biased region" description="Basic and acidic residues" evidence="1">
    <location>
        <begin position="29"/>
        <end position="50"/>
    </location>
</feature>
<proteinExistence type="predicted"/>
<evidence type="ECO:0000313" key="2">
    <source>
        <dbReference type="EMBL" id="RUA22215.1"/>
    </source>
</evidence>
<protein>
    <submittedName>
        <fullName evidence="2">Uncharacterized protein</fullName>
    </submittedName>
</protein>
<comment type="caution">
    <text evidence="2">The sequence shown here is derived from an EMBL/GenBank/DDBJ whole genome shotgun (WGS) entry which is preliminary data.</text>
</comment>
<evidence type="ECO:0000256" key="1">
    <source>
        <dbReference type="SAM" id="MobiDB-lite"/>
    </source>
</evidence>
<feature type="region of interest" description="Disordered" evidence="1">
    <location>
        <begin position="1"/>
        <end position="50"/>
    </location>
</feature>
<reference evidence="2" key="1">
    <citation type="submission" date="2018-12" db="EMBL/GenBank/DDBJ databases">
        <authorList>
            <person name="Jadhav K."/>
            <person name="Kushwaha B."/>
            <person name="Jadhav I."/>
        </authorList>
    </citation>
    <scope>NUCLEOTIDE SEQUENCE [LARGE SCALE GENOMIC DNA]</scope>
    <source>
        <strain evidence="2">SBS 10</strain>
    </source>
</reference>
<name>A0A432JH84_9GAMM</name>
<accession>A0A432JH84</accession>
<organism evidence="2">
    <name type="scientific">Billgrantia gudaonensis</name>
    <dbReference type="NCBI Taxonomy" id="376427"/>
    <lineage>
        <taxon>Bacteria</taxon>
        <taxon>Pseudomonadati</taxon>
        <taxon>Pseudomonadota</taxon>
        <taxon>Gammaproteobacteria</taxon>
        <taxon>Oceanospirillales</taxon>
        <taxon>Halomonadaceae</taxon>
        <taxon>Billgrantia</taxon>
    </lineage>
</organism>
<dbReference type="EMBL" id="RXHI01000021">
    <property type="protein sequence ID" value="RUA22215.1"/>
    <property type="molecule type" value="Genomic_DNA"/>
</dbReference>
<gene>
    <name evidence="2" type="ORF">DSL92_06880</name>
</gene>
<sequence>MTSGPPDVDQASTVIAPPFWSKSGQRRQHGSDIQRSISREENDDRSDGSKFRDLAEIPAVTFVREYELTVIGKRVINEVLQRRSSGR</sequence>